<evidence type="ECO:0000256" key="5">
    <source>
        <dbReference type="ARBA" id="ARBA00023002"/>
    </source>
</evidence>
<evidence type="ECO:0000259" key="9">
    <source>
        <dbReference type="PROSITE" id="PS51471"/>
    </source>
</evidence>
<keyword evidence="6" id="KW-0408">Iron</keyword>
<dbReference type="InterPro" id="IPR006620">
    <property type="entry name" value="Pro_4_hyd_alph"/>
</dbReference>
<dbReference type="EMBL" id="HBEN01010522">
    <property type="protein sequence ID" value="CAD8444889.1"/>
    <property type="molecule type" value="Transcribed_RNA"/>
</dbReference>
<keyword evidence="3" id="KW-0479">Metal-binding</keyword>
<evidence type="ECO:0000256" key="3">
    <source>
        <dbReference type="ARBA" id="ARBA00022723"/>
    </source>
</evidence>
<comment type="subcellular location">
    <subcellularLocation>
        <location evidence="2">Endoplasmic reticulum membrane</location>
        <topology evidence="2">Single-pass type II membrane protein</topology>
    </subcellularLocation>
</comment>
<dbReference type="AlphaFoldDB" id="A0A7S0D6T7"/>
<evidence type="ECO:0000313" key="10">
    <source>
        <dbReference type="EMBL" id="CAD8444889.1"/>
    </source>
</evidence>
<feature type="region of interest" description="Disordered" evidence="8">
    <location>
        <begin position="194"/>
        <end position="216"/>
    </location>
</feature>
<keyword evidence="4" id="KW-0223">Dioxygenase</keyword>
<dbReference type="PANTHER" id="PTHR10869">
    <property type="entry name" value="PROLYL 4-HYDROXYLASE ALPHA SUBUNIT"/>
    <property type="match status" value="1"/>
</dbReference>
<dbReference type="PANTHER" id="PTHR10869:SF247">
    <property type="entry name" value="FE2OG DIOXYGENASE DOMAIN-CONTAINING PROTEIN"/>
    <property type="match status" value="1"/>
</dbReference>
<evidence type="ECO:0000256" key="6">
    <source>
        <dbReference type="ARBA" id="ARBA00023004"/>
    </source>
</evidence>
<accession>A0A7S0D6T7</accession>
<keyword evidence="5" id="KW-0560">Oxidoreductase</keyword>
<dbReference type="GO" id="GO:0031418">
    <property type="term" value="F:L-ascorbic acid binding"/>
    <property type="evidence" value="ECO:0007669"/>
    <property type="project" value="InterPro"/>
</dbReference>
<dbReference type="Gene3D" id="2.60.120.620">
    <property type="entry name" value="q2cbj1_9rhob like domain"/>
    <property type="match status" value="1"/>
</dbReference>
<dbReference type="PROSITE" id="PS51471">
    <property type="entry name" value="FE2OG_OXY"/>
    <property type="match status" value="1"/>
</dbReference>
<evidence type="ECO:0000256" key="8">
    <source>
        <dbReference type="SAM" id="MobiDB-lite"/>
    </source>
</evidence>
<dbReference type="GO" id="GO:0005789">
    <property type="term" value="C:endoplasmic reticulum membrane"/>
    <property type="evidence" value="ECO:0007669"/>
    <property type="project" value="UniProtKB-SubCell"/>
</dbReference>
<reference evidence="10" key="1">
    <citation type="submission" date="2021-01" db="EMBL/GenBank/DDBJ databases">
        <authorList>
            <person name="Corre E."/>
            <person name="Pelletier E."/>
            <person name="Niang G."/>
            <person name="Scheremetjew M."/>
            <person name="Finn R."/>
            <person name="Kale V."/>
            <person name="Holt S."/>
            <person name="Cochrane G."/>
            <person name="Meng A."/>
            <person name="Brown T."/>
            <person name="Cohen L."/>
        </authorList>
    </citation>
    <scope>NUCLEOTIDE SEQUENCE</scope>
    <source>
        <strain evidence="10">CCAC1681</strain>
    </source>
</reference>
<organism evidence="10">
    <name type="scientific">Micromonas pusilla</name>
    <name type="common">Picoplanktonic green alga</name>
    <name type="synonym">Chromulina pusilla</name>
    <dbReference type="NCBI Taxonomy" id="38833"/>
    <lineage>
        <taxon>Eukaryota</taxon>
        <taxon>Viridiplantae</taxon>
        <taxon>Chlorophyta</taxon>
        <taxon>Mamiellophyceae</taxon>
        <taxon>Mamiellales</taxon>
        <taxon>Mamiellaceae</taxon>
        <taxon>Micromonas</taxon>
    </lineage>
</organism>
<feature type="domain" description="Fe2OG dioxygenase" evidence="9">
    <location>
        <begin position="364"/>
        <end position="488"/>
    </location>
</feature>
<dbReference type="InterPro" id="IPR005123">
    <property type="entry name" value="Oxoglu/Fe-dep_dioxygenase_dom"/>
</dbReference>
<gene>
    <name evidence="10" type="ORF">MSP1401_LOCUS8693</name>
</gene>
<dbReference type="SMART" id="SM00702">
    <property type="entry name" value="P4Hc"/>
    <property type="match status" value="1"/>
</dbReference>
<dbReference type="GO" id="GO:0004656">
    <property type="term" value="F:procollagen-proline 4-dioxygenase activity"/>
    <property type="evidence" value="ECO:0007669"/>
    <property type="project" value="UniProtKB-EC"/>
</dbReference>
<evidence type="ECO:0000256" key="4">
    <source>
        <dbReference type="ARBA" id="ARBA00022964"/>
    </source>
</evidence>
<comment type="cofactor">
    <cofactor evidence="1">
        <name>L-ascorbate</name>
        <dbReference type="ChEBI" id="CHEBI:38290"/>
    </cofactor>
</comment>
<evidence type="ECO:0000256" key="2">
    <source>
        <dbReference type="ARBA" id="ARBA00004648"/>
    </source>
</evidence>
<sequence length="495" mass="52613">MGMQTDDAAGVNIQTATCEEHAKKSTTSVGRIARAVEADLTQEACVALDALLAEVERGERADACSLDLCSKVLGMCQRAGKAKPALRLLTRMELCGLPLGPVQLRQVFFACCAKGMTHEALALMSRRDASTGARALGKDVLVRGCGMVPGGADAPDALALLEGALRGALSNAPNWELVPPEALRFHPPALWRPPEAIGSSAPADDESVDAKNAKTTDDDADLAAAAESAAASMYPGGVTGDDSFWLVSDDDGRRRPADRRALQLWAPASAHTIPLEPAGLEPDTDRVDVPGLPGAFALVNFLTKRETAAFRAAAHAVGWRKDDDVGSDGNRLERLDYCEMLIWPETAERLWRRIKSHAPAGAVGVNARLRLFRYGPDAIYRKHVDGSWPEAFLTDEGEYVVDKSQGKVRSRLTLLVYLSDGFEGGGTTFYGAVPGRPGEVGAVAVAPKEGAALCFPHGDAEDSPVHEGSAVFPGARGAKYKYIVRTDVLFEVGKG</sequence>
<comment type="catalytic activity">
    <reaction evidence="7">
        <text>L-prolyl-[collagen] + 2-oxoglutarate + O2 = trans-4-hydroxy-L-prolyl-[collagen] + succinate + CO2</text>
        <dbReference type="Rhea" id="RHEA:18945"/>
        <dbReference type="Rhea" id="RHEA-COMP:11676"/>
        <dbReference type="Rhea" id="RHEA-COMP:11680"/>
        <dbReference type="ChEBI" id="CHEBI:15379"/>
        <dbReference type="ChEBI" id="CHEBI:16526"/>
        <dbReference type="ChEBI" id="CHEBI:16810"/>
        <dbReference type="ChEBI" id="CHEBI:30031"/>
        <dbReference type="ChEBI" id="CHEBI:50342"/>
        <dbReference type="ChEBI" id="CHEBI:61965"/>
        <dbReference type="EC" id="1.14.11.2"/>
    </reaction>
</comment>
<dbReference type="GO" id="GO:0005506">
    <property type="term" value="F:iron ion binding"/>
    <property type="evidence" value="ECO:0007669"/>
    <property type="project" value="InterPro"/>
</dbReference>
<protein>
    <recommendedName>
        <fullName evidence="9">Fe2OG dioxygenase domain-containing protein</fullName>
    </recommendedName>
</protein>
<proteinExistence type="predicted"/>
<evidence type="ECO:0000256" key="1">
    <source>
        <dbReference type="ARBA" id="ARBA00001961"/>
    </source>
</evidence>
<name>A0A7S0D6T7_MICPS</name>
<dbReference type="InterPro" id="IPR045054">
    <property type="entry name" value="P4HA-like"/>
</dbReference>
<evidence type="ECO:0000256" key="7">
    <source>
        <dbReference type="ARBA" id="ARBA00049169"/>
    </source>
</evidence>